<dbReference type="InterPro" id="IPR018062">
    <property type="entry name" value="HTH_AraC-typ_CS"/>
</dbReference>
<keyword evidence="3" id="KW-0804">Transcription</keyword>
<organism evidence="5 6">
    <name type="scientific">Halalkalibacterium halodurans (strain ATCC BAA-125 / DSM 18197 / FERM 7344 / JCM 9153 / C-125)</name>
    <name type="common">Bacillus halodurans</name>
    <dbReference type="NCBI Taxonomy" id="272558"/>
    <lineage>
        <taxon>Bacteria</taxon>
        <taxon>Bacillati</taxon>
        <taxon>Bacillota</taxon>
        <taxon>Bacilli</taxon>
        <taxon>Bacillales</taxon>
        <taxon>Bacillaceae</taxon>
        <taxon>Halalkalibacterium (ex Joshi et al. 2022)</taxon>
    </lineage>
</organism>
<dbReference type="OrthoDB" id="9807321at2"/>
<dbReference type="KEGG" id="bha:BH0989"/>
<feature type="domain" description="HTH araC/xylS-type" evidence="4">
    <location>
        <begin position="171"/>
        <end position="269"/>
    </location>
</feature>
<dbReference type="RefSeq" id="WP_010897160.1">
    <property type="nucleotide sequence ID" value="NC_002570.2"/>
</dbReference>
<dbReference type="HOGENOM" id="CLU_000445_88_6_9"/>
<dbReference type="PRINTS" id="PR00032">
    <property type="entry name" value="HTHARAC"/>
</dbReference>
<gene>
    <name evidence="5" type="ordered locus">BH0989</name>
</gene>
<evidence type="ECO:0000256" key="2">
    <source>
        <dbReference type="ARBA" id="ARBA00023125"/>
    </source>
</evidence>
<dbReference type="PANTHER" id="PTHR43280:SF29">
    <property type="entry name" value="ARAC-FAMILY TRANSCRIPTIONAL REGULATOR"/>
    <property type="match status" value="1"/>
</dbReference>
<name>Q9KE68_HALH5</name>
<dbReference type="GO" id="GO:0003700">
    <property type="term" value="F:DNA-binding transcription factor activity"/>
    <property type="evidence" value="ECO:0007669"/>
    <property type="project" value="InterPro"/>
</dbReference>
<protein>
    <submittedName>
        <fullName evidence="5">Transcriptional regulator (AraC/XylS family)</fullName>
    </submittedName>
</protein>
<dbReference type="AlphaFoldDB" id="Q9KE68"/>
<dbReference type="EMBL" id="BA000004">
    <property type="protein sequence ID" value="BAB04708.1"/>
    <property type="molecule type" value="Genomic_DNA"/>
</dbReference>
<reference evidence="5 6" key="1">
    <citation type="journal article" date="2000" name="Nucleic Acids Res.">
        <title>Complete genome sequence of the alkaliphilic bacterium Bacillus halodurans and genomic sequence comparison with Bacillus subtilis.</title>
        <authorList>
            <person name="Takami H."/>
            <person name="Nakasone K."/>
            <person name="Takaki Y."/>
            <person name="Maeno G."/>
            <person name="Sasaki R."/>
            <person name="Masui N."/>
            <person name="Fuji F."/>
            <person name="Hirama C."/>
            <person name="Nakamura Y."/>
            <person name="Ogasawara N."/>
            <person name="Kuhara S."/>
            <person name="Horikoshi K."/>
        </authorList>
    </citation>
    <scope>NUCLEOTIDE SEQUENCE [LARGE SCALE GENOMIC DNA]</scope>
    <source>
        <strain evidence="6">ATCC BAA-125 / DSM 18197 / FERM 7344 / JCM 9153 / C-125</strain>
    </source>
</reference>
<dbReference type="InterPro" id="IPR018060">
    <property type="entry name" value="HTH_AraC"/>
</dbReference>
<dbReference type="GO" id="GO:0043565">
    <property type="term" value="F:sequence-specific DNA binding"/>
    <property type="evidence" value="ECO:0007669"/>
    <property type="project" value="InterPro"/>
</dbReference>
<dbReference type="Gene3D" id="1.10.10.60">
    <property type="entry name" value="Homeodomain-like"/>
    <property type="match status" value="2"/>
</dbReference>
<dbReference type="STRING" id="272558.gene:10726883"/>
<keyword evidence="1" id="KW-0805">Transcription regulation</keyword>
<keyword evidence="2" id="KW-0238">DNA-binding</keyword>
<sequence length="278" mass="31304">MDVDLNELAGQFASGFLTVDGVYRTTLEAGRVLGHTRAYPTPKSGFLFALKGEASFVFNGTAYHLSPGKVVHGGKNMELIVKVGPAAFEYCLIHYTLHTRSNHPNDTDSHFLLEPGENLAITEKLDLLHRIKSTPGNFPEIQAKALFYTIFHDMLICARNRLNRESQLVIEQVVEYIHHHYMEPMTVKKLADMSGMGVKPFSYLFKKYIGMFPIDYLIQYRLKRAKNLLVSSNSSIADIAESIGYLDALYFSRLFKKHIGCSPTAFRAQMGNCPSDDQ</sequence>
<dbReference type="eggNOG" id="COG2207">
    <property type="taxonomic scope" value="Bacteria"/>
</dbReference>
<evidence type="ECO:0000256" key="1">
    <source>
        <dbReference type="ARBA" id="ARBA00023015"/>
    </source>
</evidence>
<dbReference type="PROSITE" id="PS00041">
    <property type="entry name" value="HTH_ARAC_FAMILY_1"/>
    <property type="match status" value="1"/>
</dbReference>
<dbReference type="PROSITE" id="PS01124">
    <property type="entry name" value="HTH_ARAC_FAMILY_2"/>
    <property type="match status" value="1"/>
</dbReference>
<dbReference type="PIR" id="E83773">
    <property type="entry name" value="E83773"/>
</dbReference>
<evidence type="ECO:0000259" key="4">
    <source>
        <dbReference type="PROSITE" id="PS01124"/>
    </source>
</evidence>
<evidence type="ECO:0000256" key="3">
    <source>
        <dbReference type="ARBA" id="ARBA00023163"/>
    </source>
</evidence>
<dbReference type="InterPro" id="IPR009057">
    <property type="entry name" value="Homeodomain-like_sf"/>
</dbReference>
<dbReference type="SMART" id="SM00342">
    <property type="entry name" value="HTH_ARAC"/>
    <property type="match status" value="1"/>
</dbReference>
<evidence type="ECO:0000313" key="5">
    <source>
        <dbReference type="EMBL" id="BAB04708.1"/>
    </source>
</evidence>
<dbReference type="InterPro" id="IPR020449">
    <property type="entry name" value="Tscrpt_reg_AraC-type_HTH"/>
</dbReference>
<dbReference type="PANTHER" id="PTHR43280">
    <property type="entry name" value="ARAC-FAMILY TRANSCRIPTIONAL REGULATOR"/>
    <property type="match status" value="1"/>
</dbReference>
<dbReference type="Proteomes" id="UP000001258">
    <property type="component" value="Chromosome"/>
</dbReference>
<evidence type="ECO:0000313" key="6">
    <source>
        <dbReference type="Proteomes" id="UP000001258"/>
    </source>
</evidence>
<keyword evidence="6" id="KW-1185">Reference proteome</keyword>
<dbReference type="SUPFAM" id="SSF46689">
    <property type="entry name" value="Homeodomain-like"/>
    <property type="match status" value="2"/>
</dbReference>
<dbReference type="Pfam" id="PF12833">
    <property type="entry name" value="HTH_18"/>
    <property type="match status" value="1"/>
</dbReference>
<proteinExistence type="predicted"/>
<accession>Q9KE68</accession>